<evidence type="ECO:0000313" key="2">
    <source>
        <dbReference type="EMBL" id="WEK03794.1"/>
    </source>
</evidence>
<dbReference type="Proteomes" id="UP001217476">
    <property type="component" value="Chromosome"/>
</dbReference>
<feature type="transmembrane region" description="Helical" evidence="1">
    <location>
        <begin position="25"/>
        <end position="46"/>
    </location>
</feature>
<feature type="transmembrane region" description="Helical" evidence="1">
    <location>
        <begin position="166"/>
        <end position="195"/>
    </location>
</feature>
<sequence>MTIGAAVLASEEVPLSARSGLRLSATASFFIALIVFGLAGLAAFWLTTGSGHLSALGFSGFTVPDAISLERSVHLAWRSNWSHIPNISTFLGTVLVYYPIILFGKAYALVANITLLALSAVLFNATLHRVAGSQYSGRIWLVALTMVSTNFYIISCLPYPNKEIPLIFLTSVNLLALVGGRWYLAGLSIFLSFWFRDGFALILGMVAVVLICRRFAFVSGGMIATLFLIMLLIAFPITELAGVDRTLQRNVEIGAEIAGDKFSALGDIIAYGSRLVGNAVNLGLRPQVVDVQGGLYLLGIGYWQFGIILLAGLIWGVKNIFSSNVAKGCLALTIMVSLLGISYGTFVQPRYMMPMIFLLTLGLSESWIGRFVVVPVAVAMPILFMLMGGLPPLAGV</sequence>
<name>A0AAJ5VS90_9HYPH</name>
<proteinExistence type="predicted"/>
<dbReference type="EMBL" id="CP119312">
    <property type="protein sequence ID" value="WEK03794.1"/>
    <property type="molecule type" value="Genomic_DNA"/>
</dbReference>
<organism evidence="2 3">
    <name type="scientific">Candidatus Devosia phytovorans</name>
    <dbReference type="NCBI Taxonomy" id="3121372"/>
    <lineage>
        <taxon>Bacteria</taxon>
        <taxon>Pseudomonadati</taxon>
        <taxon>Pseudomonadota</taxon>
        <taxon>Alphaproteobacteria</taxon>
        <taxon>Hyphomicrobiales</taxon>
        <taxon>Devosiaceae</taxon>
        <taxon>Devosia</taxon>
    </lineage>
</organism>
<keyword evidence="1" id="KW-0472">Membrane</keyword>
<evidence type="ECO:0000256" key="1">
    <source>
        <dbReference type="SAM" id="Phobius"/>
    </source>
</evidence>
<feature type="transmembrane region" description="Helical" evidence="1">
    <location>
        <begin position="329"/>
        <end position="347"/>
    </location>
</feature>
<feature type="transmembrane region" description="Helical" evidence="1">
    <location>
        <begin position="139"/>
        <end position="160"/>
    </location>
</feature>
<keyword evidence="1" id="KW-1133">Transmembrane helix</keyword>
<feature type="transmembrane region" description="Helical" evidence="1">
    <location>
        <begin position="106"/>
        <end position="127"/>
    </location>
</feature>
<gene>
    <name evidence="2" type="ORF">P0Y65_16600</name>
</gene>
<keyword evidence="1" id="KW-0812">Transmembrane</keyword>
<evidence type="ECO:0000313" key="3">
    <source>
        <dbReference type="Proteomes" id="UP001217476"/>
    </source>
</evidence>
<dbReference type="AlphaFoldDB" id="A0AAJ5VS90"/>
<feature type="transmembrane region" description="Helical" evidence="1">
    <location>
        <begin position="215"/>
        <end position="237"/>
    </location>
</feature>
<feature type="transmembrane region" description="Helical" evidence="1">
    <location>
        <begin position="367"/>
        <end position="390"/>
    </location>
</feature>
<protein>
    <submittedName>
        <fullName evidence="2">Uncharacterized protein</fullName>
    </submittedName>
</protein>
<accession>A0AAJ5VS90</accession>
<feature type="transmembrane region" description="Helical" evidence="1">
    <location>
        <begin position="295"/>
        <end position="317"/>
    </location>
</feature>
<feature type="transmembrane region" description="Helical" evidence="1">
    <location>
        <begin position="81"/>
        <end position="100"/>
    </location>
</feature>
<reference evidence="2" key="1">
    <citation type="submission" date="2023-03" db="EMBL/GenBank/DDBJ databases">
        <title>Andean soil-derived lignocellulolytic bacterial consortium as a source of novel taxa and putative plastic-active enzymes.</title>
        <authorList>
            <person name="Diaz-Garcia L."/>
            <person name="Chuvochina M."/>
            <person name="Feuerriegel G."/>
            <person name="Bunk B."/>
            <person name="Sproer C."/>
            <person name="Streit W.R."/>
            <person name="Rodriguez L.M."/>
            <person name="Overmann J."/>
            <person name="Jimenez D.J."/>
        </authorList>
    </citation>
    <scope>NUCLEOTIDE SEQUENCE</scope>
    <source>
        <strain evidence="2">MAG 4196</strain>
    </source>
</reference>